<dbReference type="InterPro" id="IPR036515">
    <property type="entry name" value="Transposase_17_sf"/>
</dbReference>
<proteinExistence type="predicted"/>
<evidence type="ECO:0000259" key="1">
    <source>
        <dbReference type="SMART" id="SM01321"/>
    </source>
</evidence>
<dbReference type="PANTHER" id="PTHR34322">
    <property type="entry name" value="TRANSPOSASE, Y1_TNP DOMAIN-CONTAINING"/>
    <property type="match status" value="1"/>
</dbReference>
<dbReference type="Gene3D" id="3.30.70.1290">
    <property type="entry name" value="Transposase IS200-like"/>
    <property type="match status" value="1"/>
</dbReference>
<organism evidence="2 3">
    <name type="scientific">Candidatus Roizmanbacteria bacterium RIFCSPHIGHO2_02_FULL_38_11</name>
    <dbReference type="NCBI Taxonomy" id="1802039"/>
    <lineage>
        <taxon>Bacteria</taxon>
        <taxon>Candidatus Roizmaniibacteriota</taxon>
    </lineage>
</organism>
<protein>
    <recommendedName>
        <fullName evidence="1">Transposase IS200-like domain-containing protein</fullName>
    </recommendedName>
</protein>
<sequence length="213" mass="25341">MPGRLEPFINGGIYHIFNRTINKQQIFSSPPYCEKFLEIVKYYRSTKAIVSFSSLKKFNLEFQKELYKKIQIKKYFNIEILVYSLMPTHYHFLLQQKKSNGISIFMADVLNSFTRFHNIKNDKLGPLFLPRFKSKKVTTDEQTKHVSRYIHLNYLSAGFAKNFAELIDYPWSSLSEYLSDKKGLCNKKFIMQLFDSNTARYRKFVKDNADYQR</sequence>
<evidence type="ECO:0000313" key="2">
    <source>
        <dbReference type="EMBL" id="OGK23844.1"/>
    </source>
</evidence>
<accession>A0A1F7GYL7</accession>
<dbReference type="GO" id="GO:0004803">
    <property type="term" value="F:transposase activity"/>
    <property type="evidence" value="ECO:0007669"/>
    <property type="project" value="InterPro"/>
</dbReference>
<dbReference type="GO" id="GO:0006313">
    <property type="term" value="P:DNA transposition"/>
    <property type="evidence" value="ECO:0007669"/>
    <property type="project" value="InterPro"/>
</dbReference>
<comment type="caution">
    <text evidence="2">The sequence shown here is derived from an EMBL/GenBank/DDBJ whole genome shotgun (WGS) entry which is preliminary data.</text>
</comment>
<dbReference type="EMBL" id="MFZO01000042">
    <property type="protein sequence ID" value="OGK23844.1"/>
    <property type="molecule type" value="Genomic_DNA"/>
</dbReference>
<dbReference type="SMART" id="SM01321">
    <property type="entry name" value="Y1_Tnp"/>
    <property type="match status" value="1"/>
</dbReference>
<dbReference type="InterPro" id="IPR002686">
    <property type="entry name" value="Transposase_17"/>
</dbReference>
<dbReference type="AlphaFoldDB" id="A0A1F7GYL7"/>
<dbReference type="SUPFAM" id="SSF143422">
    <property type="entry name" value="Transposase IS200-like"/>
    <property type="match status" value="1"/>
</dbReference>
<dbReference type="GO" id="GO:0003677">
    <property type="term" value="F:DNA binding"/>
    <property type="evidence" value="ECO:0007669"/>
    <property type="project" value="InterPro"/>
</dbReference>
<name>A0A1F7GYL7_9BACT</name>
<dbReference type="PANTHER" id="PTHR34322:SF2">
    <property type="entry name" value="TRANSPOSASE IS200-LIKE DOMAIN-CONTAINING PROTEIN"/>
    <property type="match status" value="1"/>
</dbReference>
<reference evidence="2 3" key="1">
    <citation type="journal article" date="2016" name="Nat. Commun.">
        <title>Thousands of microbial genomes shed light on interconnected biogeochemical processes in an aquifer system.</title>
        <authorList>
            <person name="Anantharaman K."/>
            <person name="Brown C.T."/>
            <person name="Hug L.A."/>
            <person name="Sharon I."/>
            <person name="Castelle C.J."/>
            <person name="Probst A.J."/>
            <person name="Thomas B.C."/>
            <person name="Singh A."/>
            <person name="Wilkins M.J."/>
            <person name="Karaoz U."/>
            <person name="Brodie E.L."/>
            <person name="Williams K.H."/>
            <person name="Hubbard S.S."/>
            <person name="Banfield J.F."/>
        </authorList>
    </citation>
    <scope>NUCLEOTIDE SEQUENCE [LARGE SCALE GENOMIC DNA]</scope>
</reference>
<gene>
    <name evidence="2" type="ORF">A3C25_04480</name>
</gene>
<dbReference type="Proteomes" id="UP000177913">
    <property type="component" value="Unassembled WGS sequence"/>
</dbReference>
<evidence type="ECO:0000313" key="3">
    <source>
        <dbReference type="Proteomes" id="UP000177913"/>
    </source>
</evidence>
<feature type="domain" description="Transposase IS200-like" evidence="1">
    <location>
        <begin position="9"/>
        <end position="153"/>
    </location>
</feature>